<dbReference type="Proteomes" id="UP001233999">
    <property type="component" value="Unassembled WGS sequence"/>
</dbReference>
<feature type="non-terminal residue" evidence="1">
    <location>
        <position position="1"/>
    </location>
</feature>
<protein>
    <submittedName>
        <fullName evidence="1">Uncharacterized protein</fullName>
    </submittedName>
</protein>
<dbReference type="EMBL" id="JASPKZ010007774">
    <property type="protein sequence ID" value="KAJ9582662.1"/>
    <property type="molecule type" value="Genomic_DNA"/>
</dbReference>
<organism evidence="1 2">
    <name type="scientific">Diploptera punctata</name>
    <name type="common">Pacific beetle cockroach</name>
    <dbReference type="NCBI Taxonomy" id="6984"/>
    <lineage>
        <taxon>Eukaryota</taxon>
        <taxon>Metazoa</taxon>
        <taxon>Ecdysozoa</taxon>
        <taxon>Arthropoda</taxon>
        <taxon>Hexapoda</taxon>
        <taxon>Insecta</taxon>
        <taxon>Pterygota</taxon>
        <taxon>Neoptera</taxon>
        <taxon>Polyneoptera</taxon>
        <taxon>Dictyoptera</taxon>
        <taxon>Blattodea</taxon>
        <taxon>Blaberoidea</taxon>
        <taxon>Blaberidae</taxon>
        <taxon>Diplopterinae</taxon>
        <taxon>Diploptera</taxon>
    </lineage>
</organism>
<comment type="caution">
    <text evidence="1">The sequence shown here is derived from an EMBL/GenBank/DDBJ whole genome shotgun (WGS) entry which is preliminary data.</text>
</comment>
<evidence type="ECO:0000313" key="1">
    <source>
        <dbReference type="EMBL" id="KAJ9582662.1"/>
    </source>
</evidence>
<name>A0AAD7ZM84_DIPPU</name>
<keyword evidence="2" id="KW-1185">Reference proteome</keyword>
<reference evidence="1" key="1">
    <citation type="journal article" date="2023" name="IScience">
        <title>Live-bearing cockroach genome reveals convergent evolutionary mechanisms linked to viviparity in insects and beyond.</title>
        <authorList>
            <person name="Fouks B."/>
            <person name="Harrison M.C."/>
            <person name="Mikhailova A.A."/>
            <person name="Marchal E."/>
            <person name="English S."/>
            <person name="Carruthers M."/>
            <person name="Jennings E.C."/>
            <person name="Chiamaka E.L."/>
            <person name="Frigard R.A."/>
            <person name="Pippel M."/>
            <person name="Attardo G.M."/>
            <person name="Benoit J.B."/>
            <person name="Bornberg-Bauer E."/>
            <person name="Tobe S.S."/>
        </authorList>
    </citation>
    <scope>NUCLEOTIDE SEQUENCE</scope>
    <source>
        <strain evidence="1">Stay&amp;Tobe</strain>
    </source>
</reference>
<proteinExistence type="predicted"/>
<evidence type="ECO:0000313" key="2">
    <source>
        <dbReference type="Proteomes" id="UP001233999"/>
    </source>
</evidence>
<sequence>LTHDKSDHYCEEKQVYDFNDGIDDHVIVHLKELREKVTNSFVNIDRKMLRR</sequence>
<feature type="non-terminal residue" evidence="1">
    <location>
        <position position="51"/>
    </location>
</feature>
<reference evidence="1" key="2">
    <citation type="submission" date="2023-05" db="EMBL/GenBank/DDBJ databases">
        <authorList>
            <person name="Fouks B."/>
        </authorList>
    </citation>
    <scope>NUCLEOTIDE SEQUENCE</scope>
    <source>
        <strain evidence="1">Stay&amp;Tobe</strain>
        <tissue evidence="1">Testes</tissue>
    </source>
</reference>
<dbReference type="AlphaFoldDB" id="A0AAD7ZM84"/>
<gene>
    <name evidence="1" type="ORF">L9F63_022991</name>
</gene>
<accession>A0AAD7ZM84</accession>